<protein>
    <submittedName>
        <fullName evidence="6">CD9</fullName>
    </submittedName>
</protein>
<feature type="transmembrane region" description="Helical" evidence="5">
    <location>
        <begin position="413"/>
        <end position="434"/>
    </location>
</feature>
<evidence type="ECO:0000313" key="6">
    <source>
        <dbReference type="EMBL" id="UYV78919.1"/>
    </source>
</evidence>
<dbReference type="PANTHER" id="PTHR19282">
    <property type="entry name" value="TETRASPANIN"/>
    <property type="match status" value="1"/>
</dbReference>
<organism evidence="6 7">
    <name type="scientific">Cordylochernes scorpioides</name>
    <dbReference type="NCBI Taxonomy" id="51811"/>
    <lineage>
        <taxon>Eukaryota</taxon>
        <taxon>Metazoa</taxon>
        <taxon>Ecdysozoa</taxon>
        <taxon>Arthropoda</taxon>
        <taxon>Chelicerata</taxon>
        <taxon>Arachnida</taxon>
        <taxon>Pseudoscorpiones</taxon>
        <taxon>Cheliferoidea</taxon>
        <taxon>Chernetidae</taxon>
        <taxon>Cordylochernes</taxon>
    </lineage>
</organism>
<dbReference type="Pfam" id="PF00335">
    <property type="entry name" value="Tetraspanin"/>
    <property type="match status" value="1"/>
</dbReference>
<evidence type="ECO:0000313" key="7">
    <source>
        <dbReference type="Proteomes" id="UP001235939"/>
    </source>
</evidence>
<feature type="transmembrane region" description="Helical" evidence="5">
    <location>
        <begin position="372"/>
        <end position="393"/>
    </location>
</feature>
<evidence type="ECO:0000256" key="5">
    <source>
        <dbReference type="SAM" id="Phobius"/>
    </source>
</evidence>
<accession>A0ABY6LDY7</accession>
<dbReference type="Gene3D" id="1.10.1450.10">
    <property type="entry name" value="Tetraspanin"/>
    <property type="match status" value="1"/>
</dbReference>
<evidence type="ECO:0000256" key="2">
    <source>
        <dbReference type="ARBA" id="ARBA00022692"/>
    </source>
</evidence>
<evidence type="ECO:0000256" key="3">
    <source>
        <dbReference type="ARBA" id="ARBA00022989"/>
    </source>
</evidence>
<dbReference type="PRINTS" id="PR00259">
    <property type="entry name" value="TMFOUR"/>
</dbReference>
<sequence>MAASNMRNRRHVQPLLTWSTNAACPVSLDQEPYRVLSAGPAELRFFTELVTAPPPPFSSGLGTGKGGVPIGPFLFGLIGPYSCKSPILSVSASNHTGHTCKCKSNYMWYTYSKHTMIIMVCTSVPGISLMSLLSYLHSITLRTELVLVPPALYQSCAASDFHSCRHWVLMVRKRSLSSSWVVDSLASEPIFSAMLDGWRYTEVRLRLAIKAQWFYSMKAFHKIPNKQLLSEVEPRSDMWWPTCPQLPCPPELHLSVVDECHNTGSTTQWQDDLAPKEMAASDTRNRRHVQPLLTWSTNGAHPTGSTTQWQADLAPEEMAASDMRNRRHVQLLLTWSTDSSCIPGLGALTGYSQPGQLSPVCGTKNVGHSSHVASGILQLAGIAVLSLGLWLYFNHVEYLKETPDNHLYFVPLYILIAAGAVMTILGFLGCCGALHESQTMLGLFFVTLLLVFVAEIICGVYAWQHKDMAKESLSNGFKILMQKYDEKDETNPRRVVDIIQHDLRCCGAKDPSDWADTDMNKAGVLTGLAKVVGAYKLPASCCATSDLQVCEASRQISAADLVFNSMNKEGCMEKLSNMIEMHMTTVACVGIGLGLIQILGLLFSILLCCAIRSEHRGQFMKA</sequence>
<feature type="transmembrane region" description="Helical" evidence="5">
    <location>
        <begin position="441"/>
        <end position="463"/>
    </location>
</feature>
<evidence type="ECO:0000256" key="4">
    <source>
        <dbReference type="ARBA" id="ARBA00023136"/>
    </source>
</evidence>
<dbReference type="EMBL" id="CP092879">
    <property type="protein sequence ID" value="UYV78919.1"/>
    <property type="molecule type" value="Genomic_DNA"/>
</dbReference>
<dbReference type="PANTHER" id="PTHR19282:SF551">
    <property type="entry name" value="RE08073P-RELATED"/>
    <property type="match status" value="1"/>
</dbReference>
<dbReference type="InterPro" id="IPR018499">
    <property type="entry name" value="Tetraspanin/Peripherin"/>
</dbReference>
<dbReference type="CDD" id="cd03127">
    <property type="entry name" value="tetraspanin_LEL"/>
    <property type="match status" value="1"/>
</dbReference>
<gene>
    <name evidence="6" type="ORF">LAZ67_17000260</name>
</gene>
<keyword evidence="4 5" id="KW-0472">Membrane</keyword>
<comment type="subcellular location">
    <subcellularLocation>
        <location evidence="1">Membrane</location>
        <topology evidence="1">Multi-pass membrane protein</topology>
    </subcellularLocation>
</comment>
<keyword evidence="3 5" id="KW-1133">Transmembrane helix</keyword>
<dbReference type="InterPro" id="IPR008952">
    <property type="entry name" value="Tetraspanin_EC2_sf"/>
</dbReference>
<dbReference type="SUPFAM" id="SSF48652">
    <property type="entry name" value="Tetraspanin"/>
    <property type="match status" value="1"/>
</dbReference>
<keyword evidence="2 5" id="KW-0812">Transmembrane</keyword>
<evidence type="ECO:0000256" key="1">
    <source>
        <dbReference type="ARBA" id="ARBA00004141"/>
    </source>
</evidence>
<dbReference type="Proteomes" id="UP001235939">
    <property type="component" value="Chromosome 17"/>
</dbReference>
<name>A0ABY6LDY7_9ARAC</name>
<feature type="transmembrane region" description="Helical" evidence="5">
    <location>
        <begin position="584"/>
        <end position="611"/>
    </location>
</feature>
<keyword evidence="7" id="KW-1185">Reference proteome</keyword>
<reference evidence="6 7" key="1">
    <citation type="submission" date="2022-01" db="EMBL/GenBank/DDBJ databases">
        <title>A chromosomal length assembly of Cordylochernes scorpioides.</title>
        <authorList>
            <person name="Zeh D."/>
            <person name="Zeh J."/>
        </authorList>
    </citation>
    <scope>NUCLEOTIDE SEQUENCE [LARGE SCALE GENOMIC DNA]</scope>
    <source>
        <strain evidence="6">IN4F17</strain>
        <tissue evidence="6">Whole Body</tissue>
    </source>
</reference>
<proteinExistence type="predicted"/>